<dbReference type="EMBL" id="JAPZBU010000009">
    <property type="protein sequence ID" value="KAJ5386056.1"/>
    <property type="molecule type" value="Genomic_DNA"/>
</dbReference>
<proteinExistence type="predicted"/>
<gene>
    <name evidence="2" type="ORF">N7509_008597</name>
</gene>
<evidence type="ECO:0000313" key="3">
    <source>
        <dbReference type="Proteomes" id="UP001147747"/>
    </source>
</evidence>
<evidence type="ECO:0000256" key="1">
    <source>
        <dbReference type="SAM" id="MobiDB-lite"/>
    </source>
</evidence>
<dbReference type="AlphaFoldDB" id="A0A9W9VMU8"/>
<protein>
    <submittedName>
        <fullName evidence="2">Uncharacterized protein</fullName>
    </submittedName>
</protein>
<feature type="compositionally biased region" description="Polar residues" evidence="1">
    <location>
        <begin position="9"/>
        <end position="25"/>
    </location>
</feature>
<dbReference type="RefSeq" id="XP_056483854.1">
    <property type="nucleotide sequence ID" value="XM_056633234.1"/>
</dbReference>
<dbReference type="Proteomes" id="UP001147747">
    <property type="component" value="Unassembled WGS sequence"/>
</dbReference>
<dbReference type="GeneID" id="81372214"/>
<sequence length="60" mass="6672">MTEQKGEEQTTVEANKQDDVMSQFSPRRPVDIPRGRKRASGPKSNNVLTLKQPYGTSAPN</sequence>
<name>A0A9W9VMU8_9EURO</name>
<reference evidence="2" key="1">
    <citation type="submission" date="2022-12" db="EMBL/GenBank/DDBJ databases">
        <authorList>
            <person name="Petersen C."/>
        </authorList>
    </citation>
    <scope>NUCLEOTIDE SEQUENCE</scope>
    <source>
        <strain evidence="2">IBT 29677</strain>
    </source>
</reference>
<keyword evidence="3" id="KW-1185">Reference proteome</keyword>
<reference evidence="2" key="2">
    <citation type="journal article" date="2023" name="IMA Fungus">
        <title>Comparative genomic study of the Penicillium genus elucidates a diverse pangenome and 15 lateral gene transfer events.</title>
        <authorList>
            <person name="Petersen C."/>
            <person name="Sorensen T."/>
            <person name="Nielsen M.R."/>
            <person name="Sondergaard T.E."/>
            <person name="Sorensen J.L."/>
            <person name="Fitzpatrick D.A."/>
            <person name="Frisvad J.C."/>
            <person name="Nielsen K.L."/>
        </authorList>
    </citation>
    <scope>NUCLEOTIDE SEQUENCE</scope>
    <source>
        <strain evidence="2">IBT 29677</strain>
    </source>
</reference>
<feature type="compositionally biased region" description="Polar residues" evidence="1">
    <location>
        <begin position="42"/>
        <end position="60"/>
    </location>
</feature>
<organism evidence="2 3">
    <name type="scientific">Penicillium cosmopolitanum</name>
    <dbReference type="NCBI Taxonomy" id="1131564"/>
    <lineage>
        <taxon>Eukaryota</taxon>
        <taxon>Fungi</taxon>
        <taxon>Dikarya</taxon>
        <taxon>Ascomycota</taxon>
        <taxon>Pezizomycotina</taxon>
        <taxon>Eurotiomycetes</taxon>
        <taxon>Eurotiomycetidae</taxon>
        <taxon>Eurotiales</taxon>
        <taxon>Aspergillaceae</taxon>
        <taxon>Penicillium</taxon>
    </lineage>
</organism>
<accession>A0A9W9VMU8</accession>
<evidence type="ECO:0000313" key="2">
    <source>
        <dbReference type="EMBL" id="KAJ5386056.1"/>
    </source>
</evidence>
<comment type="caution">
    <text evidence="2">The sequence shown here is derived from an EMBL/GenBank/DDBJ whole genome shotgun (WGS) entry which is preliminary data.</text>
</comment>
<feature type="region of interest" description="Disordered" evidence="1">
    <location>
        <begin position="1"/>
        <end position="60"/>
    </location>
</feature>
<dbReference type="OrthoDB" id="10401967at2759"/>